<dbReference type="Proteomes" id="UP000499080">
    <property type="component" value="Unassembled WGS sequence"/>
</dbReference>
<comment type="caution">
    <text evidence="9">The sequence shown here is derived from an EMBL/GenBank/DDBJ whole genome shotgun (WGS) entry which is preliminary data.</text>
</comment>
<dbReference type="GO" id="GO:0016471">
    <property type="term" value="C:vacuolar proton-transporting V-type ATPase complex"/>
    <property type="evidence" value="ECO:0007669"/>
    <property type="project" value="TreeGrafter"/>
</dbReference>
<keyword evidence="5 8" id="KW-1133">Transmembrane helix</keyword>
<comment type="subcellular location">
    <subcellularLocation>
        <location evidence="1">Membrane</location>
        <topology evidence="1">Multi-pass membrane protein</topology>
    </subcellularLocation>
</comment>
<comment type="similarity">
    <text evidence="2 8">Belongs to the V-ATPase 116 kDa subunit family.</text>
</comment>
<dbReference type="AlphaFoldDB" id="A0A4Y2M572"/>
<accession>A0A4Y2M572</accession>
<keyword evidence="4 8" id="KW-0812">Transmembrane</keyword>
<gene>
    <name evidence="9" type="primary">Atp6v0a1_6</name>
    <name evidence="10" type="synonym">Atp6v0a1_2</name>
    <name evidence="9" type="ORF">AVEN_11444_1</name>
    <name evidence="10" type="ORF">AVEN_58366_1</name>
</gene>
<keyword evidence="6 8" id="KW-0406">Ion transport</keyword>
<dbReference type="GO" id="GO:0051117">
    <property type="term" value="F:ATPase binding"/>
    <property type="evidence" value="ECO:0007669"/>
    <property type="project" value="TreeGrafter"/>
</dbReference>
<dbReference type="PANTHER" id="PTHR11629:SF63">
    <property type="entry name" value="V-TYPE PROTON ATPASE SUBUNIT A"/>
    <property type="match status" value="1"/>
</dbReference>
<evidence type="ECO:0000256" key="1">
    <source>
        <dbReference type="ARBA" id="ARBA00004141"/>
    </source>
</evidence>
<feature type="transmembrane region" description="Helical" evidence="8">
    <location>
        <begin position="123"/>
        <end position="145"/>
    </location>
</feature>
<feature type="non-terminal residue" evidence="9">
    <location>
        <position position="161"/>
    </location>
</feature>
<evidence type="ECO:0000256" key="3">
    <source>
        <dbReference type="ARBA" id="ARBA00022448"/>
    </source>
</evidence>
<evidence type="ECO:0000256" key="7">
    <source>
        <dbReference type="ARBA" id="ARBA00023136"/>
    </source>
</evidence>
<evidence type="ECO:0000256" key="6">
    <source>
        <dbReference type="ARBA" id="ARBA00023065"/>
    </source>
</evidence>
<dbReference type="EMBL" id="BGPR01133291">
    <property type="protein sequence ID" value="GBN50979.1"/>
    <property type="molecule type" value="Genomic_DNA"/>
</dbReference>
<evidence type="ECO:0000256" key="5">
    <source>
        <dbReference type="ARBA" id="ARBA00022989"/>
    </source>
</evidence>
<dbReference type="EMBL" id="BGPR01121597">
    <property type="protein sequence ID" value="GBN21912.1"/>
    <property type="molecule type" value="Genomic_DNA"/>
</dbReference>
<sequence>MGIPYPFGVDPVWQISTNKILFLNSYKMKSSVILGVSQMAFGVILGLWNHRYFKRPLNVVCEFVPQLIFLISIFGYLVLLIFSKWTNYEAKDASCAPSLLIMLINMFLFNYPTEPCYLKNMYAGQPVIQGMLVVIALLCIPWMLFAKPYMKYKQWVKRPTL</sequence>
<comment type="function">
    <text evidence="8">Essential component of the vacuolar proton pump (V-ATPase), a multimeric enzyme that catalyzes the translocation of protons across the membranes. Required for assembly and activity of the V-ATPase.</text>
</comment>
<evidence type="ECO:0000256" key="8">
    <source>
        <dbReference type="RuleBase" id="RU361189"/>
    </source>
</evidence>
<keyword evidence="8" id="KW-0375">Hydrogen ion transport</keyword>
<dbReference type="GO" id="GO:0005886">
    <property type="term" value="C:plasma membrane"/>
    <property type="evidence" value="ECO:0007669"/>
    <property type="project" value="TreeGrafter"/>
</dbReference>
<dbReference type="InterPro" id="IPR002490">
    <property type="entry name" value="V-ATPase_116kDa_su"/>
</dbReference>
<proteinExistence type="inferred from homology"/>
<organism evidence="9 11">
    <name type="scientific">Araneus ventricosus</name>
    <name type="common">Orbweaver spider</name>
    <name type="synonym">Epeira ventricosa</name>
    <dbReference type="NCBI Taxonomy" id="182803"/>
    <lineage>
        <taxon>Eukaryota</taxon>
        <taxon>Metazoa</taxon>
        <taxon>Ecdysozoa</taxon>
        <taxon>Arthropoda</taxon>
        <taxon>Chelicerata</taxon>
        <taxon>Arachnida</taxon>
        <taxon>Araneae</taxon>
        <taxon>Araneomorphae</taxon>
        <taxon>Entelegynae</taxon>
        <taxon>Araneoidea</taxon>
        <taxon>Araneidae</taxon>
        <taxon>Araneus</taxon>
    </lineage>
</organism>
<keyword evidence="7 8" id="KW-0472">Membrane</keyword>
<dbReference type="GO" id="GO:0033179">
    <property type="term" value="C:proton-transporting V-type ATPase, V0 domain"/>
    <property type="evidence" value="ECO:0007669"/>
    <property type="project" value="InterPro"/>
</dbReference>
<evidence type="ECO:0000256" key="4">
    <source>
        <dbReference type="ARBA" id="ARBA00022692"/>
    </source>
</evidence>
<dbReference type="GO" id="GO:0007035">
    <property type="term" value="P:vacuolar acidification"/>
    <property type="evidence" value="ECO:0007669"/>
    <property type="project" value="TreeGrafter"/>
</dbReference>
<evidence type="ECO:0000313" key="11">
    <source>
        <dbReference type="Proteomes" id="UP000499080"/>
    </source>
</evidence>
<feature type="transmembrane region" description="Helical" evidence="8">
    <location>
        <begin position="32"/>
        <end position="51"/>
    </location>
</feature>
<feature type="transmembrane region" description="Helical" evidence="8">
    <location>
        <begin position="63"/>
        <end position="82"/>
    </location>
</feature>
<dbReference type="PANTHER" id="PTHR11629">
    <property type="entry name" value="VACUOLAR PROTON ATPASES"/>
    <property type="match status" value="1"/>
</dbReference>
<protein>
    <recommendedName>
        <fullName evidence="8">V-type proton ATPase subunit a</fullName>
    </recommendedName>
</protein>
<name>A0A4Y2M572_ARAVE</name>
<dbReference type="Pfam" id="PF01496">
    <property type="entry name" value="V_ATPase_I"/>
    <property type="match status" value="1"/>
</dbReference>
<keyword evidence="3 8" id="KW-0813">Transport</keyword>
<keyword evidence="11" id="KW-1185">Reference proteome</keyword>
<evidence type="ECO:0000313" key="10">
    <source>
        <dbReference type="EMBL" id="GBN50979.1"/>
    </source>
</evidence>
<dbReference type="GO" id="GO:0046961">
    <property type="term" value="F:proton-transporting ATPase activity, rotational mechanism"/>
    <property type="evidence" value="ECO:0007669"/>
    <property type="project" value="InterPro"/>
</dbReference>
<evidence type="ECO:0000256" key="2">
    <source>
        <dbReference type="ARBA" id="ARBA00009904"/>
    </source>
</evidence>
<reference evidence="9 11" key="1">
    <citation type="journal article" date="2019" name="Sci. Rep.">
        <title>Orb-weaving spider Araneus ventricosus genome elucidates the spidroin gene catalogue.</title>
        <authorList>
            <person name="Kono N."/>
            <person name="Nakamura H."/>
            <person name="Ohtoshi R."/>
            <person name="Moran D.A.P."/>
            <person name="Shinohara A."/>
            <person name="Yoshida Y."/>
            <person name="Fujiwara M."/>
            <person name="Mori M."/>
            <person name="Tomita M."/>
            <person name="Arakawa K."/>
        </authorList>
    </citation>
    <scope>NUCLEOTIDE SEQUENCE [LARGE SCALE GENOMIC DNA]</scope>
</reference>
<evidence type="ECO:0000313" key="9">
    <source>
        <dbReference type="EMBL" id="GBN21912.1"/>
    </source>
</evidence>
<feature type="transmembrane region" description="Helical" evidence="8">
    <location>
        <begin position="94"/>
        <end position="111"/>
    </location>
</feature>
<dbReference type="OrthoDB" id="6412104at2759"/>